<evidence type="ECO:0000313" key="2">
    <source>
        <dbReference type="EMBL" id="RGN95124.1"/>
    </source>
</evidence>
<dbReference type="Proteomes" id="UP000260759">
    <property type="component" value="Unassembled WGS sequence"/>
</dbReference>
<comment type="caution">
    <text evidence="2">The sequence shown here is derived from an EMBL/GenBank/DDBJ whole genome shotgun (WGS) entry which is preliminary data.</text>
</comment>
<dbReference type="PANTHER" id="PTHR45661:SF3">
    <property type="entry name" value="IG-LIKE DOMAIN-CONTAINING PROTEIN"/>
    <property type="match status" value="1"/>
</dbReference>
<dbReference type="AlphaFoldDB" id="A0A3E5F1H9"/>
<sequence length="366" mass="40349">MKRTNIITFILLLGSTSLLYAHDFTVTGKSGEKFFFNIVDAKKQYVEVTYQGNISAPQPSLYTGEISVPARVKHNNTIYRVVGIGKKAFSNAASLKGIVLPSGLSSIGDFAFEGCSGLEKIVFPGNSVRFGEGVFFRCTAIGQVTLGSDWTQVNLKMFRWSDRLTSIVIPAKLISLQNLKSLKQLQSIEVDANNPNFTSIDGMLYNKDKTILLGCPRGRSGKIRIPDGTTAIRWKALIDCPNITQIDLPASLQILSYREFSQMEHLEQIIMRRTEPISTAELNGQKVFLIKIAGKLKIKLLVPKTALSSYKEALCSTEGEYAEVSANTPEGFPPEYALIPSIVEPTNMLGKSMLSGVKDFSKYDKP</sequence>
<gene>
    <name evidence="2" type="ORF">DXB37_08155</name>
</gene>
<feature type="signal peptide" evidence="1">
    <location>
        <begin position="1"/>
        <end position="21"/>
    </location>
</feature>
<name>A0A3E5F1H9_BACUN</name>
<protein>
    <submittedName>
        <fullName evidence="2">Leucine-rich repeat domain-containing protein</fullName>
    </submittedName>
</protein>
<reference evidence="2 3" key="1">
    <citation type="submission" date="2018-08" db="EMBL/GenBank/DDBJ databases">
        <title>A genome reference for cultivated species of the human gut microbiota.</title>
        <authorList>
            <person name="Zou Y."/>
            <person name="Xue W."/>
            <person name="Luo G."/>
        </authorList>
    </citation>
    <scope>NUCLEOTIDE SEQUENCE [LARGE SCALE GENOMIC DNA]</scope>
    <source>
        <strain evidence="2 3">OM03-4</strain>
    </source>
</reference>
<organism evidence="2 3">
    <name type="scientific">Bacteroides uniformis</name>
    <dbReference type="NCBI Taxonomy" id="820"/>
    <lineage>
        <taxon>Bacteria</taxon>
        <taxon>Pseudomonadati</taxon>
        <taxon>Bacteroidota</taxon>
        <taxon>Bacteroidia</taxon>
        <taxon>Bacteroidales</taxon>
        <taxon>Bacteroidaceae</taxon>
        <taxon>Bacteroides</taxon>
    </lineage>
</organism>
<evidence type="ECO:0000256" key="1">
    <source>
        <dbReference type="SAM" id="SignalP"/>
    </source>
</evidence>
<dbReference type="InterPro" id="IPR053139">
    <property type="entry name" value="Surface_bspA-like"/>
</dbReference>
<keyword evidence="1" id="KW-0732">Signal</keyword>
<dbReference type="Gene3D" id="3.80.10.10">
    <property type="entry name" value="Ribonuclease Inhibitor"/>
    <property type="match status" value="1"/>
</dbReference>
<dbReference type="RefSeq" id="WP_117600159.1">
    <property type="nucleotide sequence ID" value="NZ_QSVA01000005.1"/>
</dbReference>
<dbReference type="SUPFAM" id="SSF52058">
    <property type="entry name" value="L domain-like"/>
    <property type="match status" value="1"/>
</dbReference>
<dbReference type="InterPro" id="IPR026906">
    <property type="entry name" value="LRR_5"/>
</dbReference>
<feature type="chain" id="PRO_5017721857" evidence="1">
    <location>
        <begin position="22"/>
        <end position="366"/>
    </location>
</feature>
<accession>A0A3E5F1H9</accession>
<dbReference type="PANTHER" id="PTHR45661">
    <property type="entry name" value="SURFACE ANTIGEN"/>
    <property type="match status" value="1"/>
</dbReference>
<dbReference type="EMBL" id="QSVA01000005">
    <property type="protein sequence ID" value="RGN95124.1"/>
    <property type="molecule type" value="Genomic_DNA"/>
</dbReference>
<proteinExistence type="predicted"/>
<dbReference type="Pfam" id="PF13306">
    <property type="entry name" value="LRR_5"/>
    <property type="match status" value="2"/>
</dbReference>
<dbReference type="InterPro" id="IPR032675">
    <property type="entry name" value="LRR_dom_sf"/>
</dbReference>
<evidence type="ECO:0000313" key="3">
    <source>
        <dbReference type="Proteomes" id="UP000260759"/>
    </source>
</evidence>